<dbReference type="Proteomes" id="UP000070299">
    <property type="component" value="Unassembled WGS sequence"/>
</dbReference>
<dbReference type="Pfam" id="PF09413">
    <property type="entry name" value="DUF2007"/>
    <property type="match status" value="1"/>
</dbReference>
<organism evidence="5 6">
    <name type="scientific">Paraglaciecola hydrolytica</name>
    <dbReference type="NCBI Taxonomy" id="1799789"/>
    <lineage>
        <taxon>Bacteria</taxon>
        <taxon>Pseudomonadati</taxon>
        <taxon>Pseudomonadota</taxon>
        <taxon>Gammaproteobacteria</taxon>
        <taxon>Alteromonadales</taxon>
        <taxon>Alteromonadaceae</taxon>
        <taxon>Paraglaciecola</taxon>
    </lineage>
</organism>
<evidence type="ECO:0000313" key="5">
    <source>
        <dbReference type="EMBL" id="KXI28248.1"/>
    </source>
</evidence>
<keyword evidence="3" id="KW-0862">Zinc</keyword>
<dbReference type="GO" id="GO:0008270">
    <property type="term" value="F:zinc ion binding"/>
    <property type="evidence" value="ECO:0007669"/>
    <property type="project" value="UniProtKB-KW"/>
</dbReference>
<evidence type="ECO:0000313" key="6">
    <source>
        <dbReference type="Proteomes" id="UP000070299"/>
    </source>
</evidence>
<evidence type="ECO:0000256" key="1">
    <source>
        <dbReference type="ARBA" id="ARBA00022723"/>
    </source>
</evidence>
<keyword evidence="1" id="KW-0479">Metal-binding</keyword>
<dbReference type="RefSeq" id="WP_068378358.1">
    <property type="nucleotide sequence ID" value="NZ_LSNE01000007.1"/>
</dbReference>
<dbReference type="STRING" id="1799789.AX660_17885"/>
<feature type="domain" description="RanBP2-type" evidence="4">
    <location>
        <begin position="74"/>
        <end position="93"/>
    </location>
</feature>
<evidence type="ECO:0000256" key="3">
    <source>
        <dbReference type="ARBA" id="ARBA00022833"/>
    </source>
</evidence>
<proteinExistence type="predicted"/>
<keyword evidence="2" id="KW-0863">Zinc-finger</keyword>
<name>A0A135ZZ37_9ALTE</name>
<dbReference type="InterPro" id="IPR018551">
    <property type="entry name" value="DUF2007"/>
</dbReference>
<reference evidence="6" key="1">
    <citation type="submission" date="2016-02" db="EMBL/GenBank/DDBJ databases">
        <authorList>
            <person name="Schultz-Johansen M."/>
            <person name="Glaring M.A."/>
            <person name="Bech P.K."/>
            <person name="Stougaard P."/>
        </authorList>
    </citation>
    <scope>NUCLEOTIDE SEQUENCE [LARGE SCALE GENOMIC DNA]</scope>
    <source>
        <strain evidence="6">S66</strain>
    </source>
</reference>
<dbReference type="PROSITE" id="PS01358">
    <property type="entry name" value="ZF_RANBP2_1"/>
    <property type="match status" value="1"/>
</dbReference>
<dbReference type="EMBL" id="LSNE01000007">
    <property type="protein sequence ID" value="KXI28248.1"/>
    <property type="molecule type" value="Genomic_DNA"/>
</dbReference>
<dbReference type="InterPro" id="IPR001876">
    <property type="entry name" value="Znf_RanBP2"/>
</dbReference>
<evidence type="ECO:0000256" key="2">
    <source>
        <dbReference type="ARBA" id="ARBA00022771"/>
    </source>
</evidence>
<sequence>MKMVYTNESNILVNSAKNMLVHNGLSVSVKNEHNSTGGHVLLANMELWVNHDADYLEAMKLLSKLDSRKTSEEWTCSECNEKNDVSFEICWNCRSEAVPQA</sequence>
<gene>
    <name evidence="5" type="ORF">AX660_17885</name>
</gene>
<comment type="caution">
    <text evidence="5">The sequence shown here is derived from an EMBL/GenBank/DDBJ whole genome shotgun (WGS) entry which is preliminary data.</text>
</comment>
<evidence type="ECO:0000259" key="4">
    <source>
        <dbReference type="PROSITE" id="PS01358"/>
    </source>
</evidence>
<keyword evidence="6" id="KW-1185">Reference proteome</keyword>
<protein>
    <recommendedName>
        <fullName evidence="4">RanBP2-type domain-containing protein</fullName>
    </recommendedName>
</protein>
<dbReference type="OrthoDB" id="9814654at2"/>
<dbReference type="AlphaFoldDB" id="A0A135ZZ37"/>
<accession>A0A135ZZ37</accession>